<evidence type="ECO:0000256" key="1">
    <source>
        <dbReference type="SAM" id="MobiDB-lite"/>
    </source>
</evidence>
<dbReference type="PANTHER" id="PTHR43283:SF7">
    <property type="entry name" value="BETA-LACTAMASE-RELATED DOMAIN-CONTAINING PROTEIN"/>
    <property type="match status" value="1"/>
</dbReference>
<feature type="region of interest" description="Disordered" evidence="1">
    <location>
        <begin position="1"/>
        <end position="26"/>
    </location>
</feature>
<dbReference type="Gene3D" id="3.40.710.10">
    <property type="entry name" value="DD-peptidase/beta-lactamase superfamily"/>
    <property type="match status" value="1"/>
</dbReference>
<dbReference type="EMBL" id="PVTD01000014">
    <property type="protein sequence ID" value="PRY20220.1"/>
    <property type="molecule type" value="Genomic_DNA"/>
</dbReference>
<comment type="caution">
    <text evidence="3">The sequence shown here is derived from an EMBL/GenBank/DDBJ whole genome shotgun (WGS) entry which is preliminary data.</text>
</comment>
<evidence type="ECO:0000313" key="4">
    <source>
        <dbReference type="Proteomes" id="UP000239480"/>
    </source>
</evidence>
<dbReference type="InterPro" id="IPR012338">
    <property type="entry name" value="Beta-lactam/transpept-like"/>
</dbReference>
<name>A0A2T0RGJ0_9RHOB</name>
<gene>
    <name evidence="3" type="ORF">CLV78_1145</name>
</gene>
<dbReference type="SUPFAM" id="SSF56601">
    <property type="entry name" value="beta-lactamase/transpeptidase-like"/>
    <property type="match status" value="1"/>
</dbReference>
<dbReference type="Pfam" id="PF00144">
    <property type="entry name" value="Beta-lactamase"/>
    <property type="match status" value="1"/>
</dbReference>
<evidence type="ECO:0000259" key="2">
    <source>
        <dbReference type="Pfam" id="PF00144"/>
    </source>
</evidence>
<reference evidence="3 4" key="1">
    <citation type="submission" date="2018-03" db="EMBL/GenBank/DDBJ databases">
        <title>Genomic Encyclopedia of Archaeal and Bacterial Type Strains, Phase II (KMG-II): from individual species to whole genera.</title>
        <authorList>
            <person name="Goeker M."/>
        </authorList>
    </citation>
    <scope>NUCLEOTIDE SEQUENCE [LARGE SCALE GENOMIC DNA]</scope>
    <source>
        <strain evidence="3 4">DSM 29328</strain>
    </source>
</reference>
<dbReference type="RefSeq" id="WP_106207864.1">
    <property type="nucleotide sequence ID" value="NZ_PVTD01000014.1"/>
</dbReference>
<accession>A0A2T0RGJ0</accession>
<sequence>MSQDNTNSREGFDITERTTPISKAKEPLPLDEARAIRERFSVPNWQSAGDDGVYINLHFPSFHPTDVVMPTHAPRALERNIHPDLPNMTYSHADGSQSDTLDGYVNGDNRTQAVMMAHKGKVVYEAYPGMNPTDYHIWMSTSKTVVGTLCMMLVRDGLMDLEAPVTKYATQLAGSPWDNVSLRNALNMSSGLDIEETTEAFLDPTSWIEQFFASLFGDNDNDWIQILRDAKPIEGEKPGDLFRYSTAITQVLVLASETASNLKFADLFNQRIWSKIGAYAPFMVGLAADGTAVGGGMNMTTPEDMLRYAMIYTPSWNVVSEEPVIDDELLKNIQTLGDPAAYKGCIEEQYHPQWFGEGGERNSAQWDCVFADGAMFKHGNMHQGIYVDPARDFCAMTFSTTPNDRPDYTPGYLRAAAKLLAGG</sequence>
<organism evidence="3 4">
    <name type="scientific">Aliiruegeria haliotis</name>
    <dbReference type="NCBI Taxonomy" id="1280846"/>
    <lineage>
        <taxon>Bacteria</taxon>
        <taxon>Pseudomonadati</taxon>
        <taxon>Pseudomonadota</taxon>
        <taxon>Alphaproteobacteria</taxon>
        <taxon>Rhodobacterales</taxon>
        <taxon>Roseobacteraceae</taxon>
        <taxon>Aliiruegeria</taxon>
    </lineage>
</organism>
<keyword evidence="4" id="KW-1185">Reference proteome</keyword>
<dbReference type="InterPro" id="IPR050789">
    <property type="entry name" value="Diverse_Enzym_Activities"/>
</dbReference>
<dbReference type="PANTHER" id="PTHR43283">
    <property type="entry name" value="BETA-LACTAMASE-RELATED"/>
    <property type="match status" value="1"/>
</dbReference>
<dbReference type="Proteomes" id="UP000239480">
    <property type="component" value="Unassembled WGS sequence"/>
</dbReference>
<protein>
    <submittedName>
        <fullName evidence="3">CubicO group peptidase (Beta-lactamase class C family)</fullName>
    </submittedName>
</protein>
<proteinExistence type="predicted"/>
<dbReference type="OrthoDB" id="9814204at2"/>
<feature type="domain" description="Beta-lactamase-related" evidence="2">
    <location>
        <begin position="113"/>
        <end position="408"/>
    </location>
</feature>
<evidence type="ECO:0000313" key="3">
    <source>
        <dbReference type="EMBL" id="PRY20220.1"/>
    </source>
</evidence>
<dbReference type="AlphaFoldDB" id="A0A2T0RGJ0"/>
<dbReference type="InterPro" id="IPR001466">
    <property type="entry name" value="Beta-lactam-related"/>
</dbReference>